<dbReference type="Gene3D" id="3.30.200.20">
    <property type="entry name" value="Phosphorylase Kinase, domain 1"/>
    <property type="match status" value="1"/>
</dbReference>
<feature type="compositionally biased region" description="Basic and acidic residues" evidence="11">
    <location>
        <begin position="394"/>
        <end position="406"/>
    </location>
</feature>
<feature type="domain" description="Protein kinase" evidence="12">
    <location>
        <begin position="4"/>
        <end position="258"/>
    </location>
</feature>
<feature type="region of interest" description="Disordered" evidence="11">
    <location>
        <begin position="823"/>
        <end position="843"/>
    </location>
</feature>
<evidence type="ECO:0000259" key="12">
    <source>
        <dbReference type="PROSITE" id="PS50011"/>
    </source>
</evidence>
<comment type="catalytic activity">
    <reaction evidence="9">
        <text>L-seryl-[protein] + ATP = O-phospho-L-seryl-[protein] + ADP + H(+)</text>
        <dbReference type="Rhea" id="RHEA:17989"/>
        <dbReference type="Rhea" id="RHEA-COMP:9863"/>
        <dbReference type="Rhea" id="RHEA-COMP:11604"/>
        <dbReference type="ChEBI" id="CHEBI:15378"/>
        <dbReference type="ChEBI" id="CHEBI:29999"/>
        <dbReference type="ChEBI" id="CHEBI:30616"/>
        <dbReference type="ChEBI" id="CHEBI:83421"/>
        <dbReference type="ChEBI" id="CHEBI:456216"/>
        <dbReference type="EC" id="2.7.11.1"/>
    </reaction>
</comment>
<dbReference type="PROSITE" id="PS50011">
    <property type="entry name" value="PROTEIN_KINASE_DOM"/>
    <property type="match status" value="1"/>
</dbReference>
<dbReference type="PANTHER" id="PTHR43671">
    <property type="entry name" value="SERINE/THREONINE-PROTEIN KINASE NEK"/>
    <property type="match status" value="1"/>
</dbReference>
<dbReference type="InterPro" id="IPR000719">
    <property type="entry name" value="Prot_kinase_dom"/>
</dbReference>
<feature type="compositionally biased region" description="Low complexity" evidence="11">
    <location>
        <begin position="504"/>
        <end position="540"/>
    </location>
</feature>
<reference evidence="13" key="1">
    <citation type="submission" date="2024-02" db="EMBL/GenBank/DDBJ databases">
        <authorList>
            <consortium name="ELIXIR-Norway"/>
            <consortium name="Elixir Norway"/>
        </authorList>
    </citation>
    <scope>NUCLEOTIDE SEQUENCE</scope>
</reference>
<feature type="region of interest" description="Disordered" evidence="11">
    <location>
        <begin position="394"/>
        <end position="564"/>
    </location>
</feature>
<proteinExistence type="inferred from homology"/>
<keyword evidence="5 10" id="KW-0547">Nucleotide-binding</keyword>
<dbReference type="InterPro" id="IPR011009">
    <property type="entry name" value="Kinase-like_dom_sf"/>
</dbReference>
<dbReference type="InterPro" id="IPR008271">
    <property type="entry name" value="Ser/Thr_kinase_AS"/>
</dbReference>
<keyword evidence="7 10" id="KW-0067">ATP-binding</keyword>
<evidence type="ECO:0000313" key="13">
    <source>
        <dbReference type="EMBL" id="CAK9261729.1"/>
    </source>
</evidence>
<keyword evidence="14" id="KW-1185">Reference proteome</keyword>
<keyword evidence="4" id="KW-0808">Transferase</keyword>
<protein>
    <recommendedName>
        <fullName evidence="2">non-specific serine/threonine protein kinase</fullName>
        <ecNumber evidence="2">2.7.11.1</ecNumber>
    </recommendedName>
</protein>
<dbReference type="InterPro" id="IPR050660">
    <property type="entry name" value="NEK_Ser/Thr_kinase"/>
</dbReference>
<keyword evidence="6" id="KW-0418">Kinase</keyword>
<feature type="region of interest" description="Disordered" evidence="11">
    <location>
        <begin position="349"/>
        <end position="371"/>
    </location>
</feature>
<evidence type="ECO:0000256" key="9">
    <source>
        <dbReference type="ARBA" id="ARBA00048679"/>
    </source>
</evidence>
<feature type="region of interest" description="Disordered" evidence="11">
    <location>
        <begin position="284"/>
        <end position="334"/>
    </location>
</feature>
<dbReference type="SUPFAM" id="SSF56112">
    <property type="entry name" value="Protein kinase-like (PK-like)"/>
    <property type="match status" value="1"/>
</dbReference>
<dbReference type="Pfam" id="PF00069">
    <property type="entry name" value="Pkinase"/>
    <property type="match status" value="1"/>
</dbReference>
<feature type="compositionally biased region" description="Low complexity" evidence="11">
    <location>
        <begin position="589"/>
        <end position="602"/>
    </location>
</feature>
<accession>A0ABP0W4L6</accession>
<evidence type="ECO:0000256" key="5">
    <source>
        <dbReference type="ARBA" id="ARBA00022741"/>
    </source>
</evidence>
<dbReference type="PROSITE" id="PS00108">
    <property type="entry name" value="PROTEIN_KINASE_ST"/>
    <property type="match status" value="1"/>
</dbReference>
<dbReference type="EMBL" id="OZ020109">
    <property type="protein sequence ID" value="CAK9261729.1"/>
    <property type="molecule type" value="Genomic_DNA"/>
</dbReference>
<dbReference type="Proteomes" id="UP001497444">
    <property type="component" value="Chromosome 14"/>
</dbReference>
<dbReference type="Gene3D" id="1.10.510.10">
    <property type="entry name" value="Transferase(Phosphotransferase) domain 1"/>
    <property type="match status" value="1"/>
</dbReference>
<evidence type="ECO:0000256" key="3">
    <source>
        <dbReference type="ARBA" id="ARBA00022527"/>
    </source>
</evidence>
<evidence type="ECO:0000256" key="11">
    <source>
        <dbReference type="SAM" id="MobiDB-lite"/>
    </source>
</evidence>
<feature type="compositionally biased region" description="Polar residues" evidence="11">
    <location>
        <begin position="408"/>
        <end position="420"/>
    </location>
</feature>
<evidence type="ECO:0000256" key="10">
    <source>
        <dbReference type="PROSITE-ProRule" id="PRU10141"/>
    </source>
</evidence>
<organism evidence="13 14">
    <name type="scientific">Sphagnum jensenii</name>
    <dbReference type="NCBI Taxonomy" id="128206"/>
    <lineage>
        <taxon>Eukaryota</taxon>
        <taxon>Viridiplantae</taxon>
        <taxon>Streptophyta</taxon>
        <taxon>Embryophyta</taxon>
        <taxon>Bryophyta</taxon>
        <taxon>Sphagnophytina</taxon>
        <taxon>Sphagnopsida</taxon>
        <taxon>Sphagnales</taxon>
        <taxon>Sphagnaceae</taxon>
        <taxon>Sphagnum</taxon>
    </lineage>
</organism>
<comment type="similarity">
    <text evidence="1">Belongs to the protein kinase superfamily. NEK Ser/Thr protein kinase family. NIMA subfamily.</text>
</comment>
<comment type="catalytic activity">
    <reaction evidence="8">
        <text>L-threonyl-[protein] + ATP = O-phospho-L-threonyl-[protein] + ADP + H(+)</text>
        <dbReference type="Rhea" id="RHEA:46608"/>
        <dbReference type="Rhea" id="RHEA-COMP:11060"/>
        <dbReference type="Rhea" id="RHEA-COMP:11605"/>
        <dbReference type="ChEBI" id="CHEBI:15378"/>
        <dbReference type="ChEBI" id="CHEBI:30013"/>
        <dbReference type="ChEBI" id="CHEBI:30616"/>
        <dbReference type="ChEBI" id="CHEBI:61977"/>
        <dbReference type="ChEBI" id="CHEBI:456216"/>
        <dbReference type="EC" id="2.7.11.1"/>
    </reaction>
</comment>
<dbReference type="InterPro" id="IPR017441">
    <property type="entry name" value="Protein_kinase_ATP_BS"/>
</dbReference>
<dbReference type="PANTHER" id="PTHR43671:SF98">
    <property type="entry name" value="SERINE_THREONINE-PROTEIN KINASE NEK11"/>
    <property type="match status" value="1"/>
</dbReference>
<evidence type="ECO:0000313" key="14">
    <source>
        <dbReference type="Proteomes" id="UP001497444"/>
    </source>
</evidence>
<feature type="compositionally biased region" description="Polar residues" evidence="11">
    <location>
        <begin position="551"/>
        <end position="562"/>
    </location>
</feature>
<evidence type="ECO:0000256" key="6">
    <source>
        <dbReference type="ARBA" id="ARBA00022777"/>
    </source>
</evidence>
<evidence type="ECO:0000256" key="1">
    <source>
        <dbReference type="ARBA" id="ARBA00010886"/>
    </source>
</evidence>
<gene>
    <name evidence="13" type="ORF">CSSPJE1EN1_LOCUS7207</name>
</gene>
<dbReference type="EC" id="2.7.11.1" evidence="2"/>
<evidence type="ECO:0000256" key="2">
    <source>
        <dbReference type="ARBA" id="ARBA00012513"/>
    </source>
</evidence>
<dbReference type="CDD" id="cd08215">
    <property type="entry name" value="STKc_Nek"/>
    <property type="match status" value="1"/>
</dbReference>
<sequence length="919" mass="101836">MEQYEIMEQVGRGAFGSAILVNHKLENKKYVLKKIRLARQTDRCRRSAHQEMSLVSKVQHPYIVEYKESWVEKGCYVCIVTGYCEGGDMAEIIKKAHGQYFCEERLLKWFAQLLLAVDYLHSNHVLHRDLKCSNIFLTKDHDIRLGDFGLAKILNKDDLASSVVGTPNYMCPELLADIPYGFKSDIWSLGCCMYEMTAHRPAFKAFDMQGLISKINRSTIGPLPSNYSSPFKSIIRSMLRKNPEYRPTAAELIRHPHMQPYVTKCQLQAEFHCRPPELPVRMSCTPPKTMMPSNVETSTDTESYTMSAKSTQDATSEYGEMTDPPPAAEILDQSWPYDILGSKDTLRLSSREGIPPSAPRPRNPAHSSPRQWVKEEEEAVAAQYAINILRPKHDATTRERKEERTGRMASQRTPRVTQAVHSPPIPESPQTPAAKVVNALKGKADSSIKRSPQVAKLRENTPAADSPARWQRDRLPPALPKAQVSSEEEAVTKGQRAPASPAVLSTPRRSSLPLPPRATARRTSPPLASTRASTSTPSTRILTPPTAIGTPPQSSSKQTSGLESCATKLKKAALHYNSSLSPQLESKDSPLASSNRSSPSESGNIMQELGLSDHSPNVSVNAPRLDLIPEFKLTSDPEPHPSQISCQDVKMQIERPKLPTAVIPTSVQSQISVAARRASFPDTPRQTMEANASPVSSMSQAGLFVLPVPDSEKQMRPFDMDTAIIEKTHEKGTIQVNEKPSITPVRPALNDVIHVIRHSTFRLGVTSDHQLSDSDYSGMGEIDFRAAKMDVDPFHRKMDIGSLLDLPHRGSDVEVVSVSPGSSVISQQQNSHASHDVHQQQGRGLDVKSFRQRAEALEGLLELSAQLLSQHRLEELSIVLKPFGRGKVSPRETAIWLTKSLKGMLGDEQQTHVSPKVMN</sequence>
<evidence type="ECO:0000256" key="4">
    <source>
        <dbReference type="ARBA" id="ARBA00022679"/>
    </source>
</evidence>
<feature type="binding site" evidence="10">
    <location>
        <position position="33"/>
    </location>
    <ligand>
        <name>ATP</name>
        <dbReference type="ChEBI" id="CHEBI:30616"/>
    </ligand>
</feature>
<feature type="region of interest" description="Disordered" evidence="11">
    <location>
        <begin position="578"/>
        <end position="617"/>
    </location>
</feature>
<name>A0ABP0W4L6_9BRYO</name>
<dbReference type="PROSITE" id="PS00107">
    <property type="entry name" value="PROTEIN_KINASE_ATP"/>
    <property type="match status" value="1"/>
</dbReference>
<evidence type="ECO:0000256" key="8">
    <source>
        <dbReference type="ARBA" id="ARBA00047899"/>
    </source>
</evidence>
<evidence type="ECO:0000256" key="7">
    <source>
        <dbReference type="ARBA" id="ARBA00022840"/>
    </source>
</evidence>
<dbReference type="SMART" id="SM00220">
    <property type="entry name" value="S_TKc"/>
    <property type="match status" value="1"/>
</dbReference>
<feature type="compositionally biased region" description="Polar residues" evidence="11">
    <location>
        <begin position="291"/>
        <end position="315"/>
    </location>
</feature>
<keyword evidence="3" id="KW-0723">Serine/threonine-protein kinase</keyword>